<evidence type="ECO:0000259" key="3">
    <source>
        <dbReference type="Pfam" id="PF07833"/>
    </source>
</evidence>
<feature type="compositionally biased region" description="Low complexity" evidence="1">
    <location>
        <begin position="147"/>
        <end position="160"/>
    </location>
</feature>
<sequence length="514" mass="57255" precursor="true">MKKLISLASLSLMLFVSSPGILQADQPVQVVINNQVVSLPYPVVIEEGYTLLPLRFFSEKLSAKVEYIDDINMVILSRGQDTIKILLDSGRVFMNDIDLGYVGPVKVINGHAYVPLRFLGQTLGANISWDQVRNSVQIQTNQPVQPSQQTDQSNNDQSNNEPVSSRVLWQKEFERPLTSRPLATTDGRIYVPNGHILSALDQNGNNIWSLPLGKYNQANLIEQVLGTPIAQNNNLYVASTPISEGSTSFSRGLFSLSKDGKLNWSLSHQSSYKGDTFDMPGSPAYSNKDNQLYFRDKEGVIAYLPEGIQRWRYSSDNEIPVDPLVVNRNEQADDIVLIDRATNGHVVVLNSDGQEQWRYPIQVGRVTDMVYDTASRRLFVALTETSISGGSGVLCLDLLTNSWQYQSYFKETKILKMQPYKGELYVATGGDFYKVDRTGGIKEYVRDYKGIKDFNLDYDGSILALFDDGTLRKFNGTDISWEIKVKGAQTLTIAPSGNALLTTSDGKLVAVDTK</sequence>
<feature type="domain" description="Pyrrolo-quinoline quinone repeat" evidence="4">
    <location>
        <begin position="166"/>
        <end position="314"/>
    </location>
</feature>
<dbReference type="STRING" id="868595.Desca_2622"/>
<dbReference type="InterPro" id="IPR015943">
    <property type="entry name" value="WD40/YVTN_repeat-like_dom_sf"/>
</dbReference>
<name>F6B5K8_DESCC</name>
<evidence type="ECO:0000259" key="4">
    <source>
        <dbReference type="Pfam" id="PF13360"/>
    </source>
</evidence>
<dbReference type="AlphaFoldDB" id="F6B5K8"/>
<evidence type="ECO:0000256" key="1">
    <source>
        <dbReference type="SAM" id="MobiDB-lite"/>
    </source>
</evidence>
<evidence type="ECO:0000313" key="6">
    <source>
        <dbReference type="Proteomes" id="UP000009226"/>
    </source>
</evidence>
<dbReference type="KEGG" id="dca:Desca_2622"/>
<keyword evidence="6" id="KW-1185">Reference proteome</keyword>
<feature type="domain" description="Copper amine oxidase-like N-terminal" evidence="3">
    <location>
        <begin position="31"/>
        <end position="138"/>
    </location>
</feature>
<accession>F6B5K8</accession>
<dbReference type="Gene3D" id="2.130.10.10">
    <property type="entry name" value="YVTN repeat-like/Quinoprotein amine dehydrogenase"/>
    <property type="match status" value="1"/>
</dbReference>
<dbReference type="PANTHER" id="PTHR34512">
    <property type="entry name" value="CELL SURFACE PROTEIN"/>
    <property type="match status" value="1"/>
</dbReference>
<dbReference type="InterPro" id="IPR012854">
    <property type="entry name" value="Cu_amine_oxidase-like_N"/>
</dbReference>
<gene>
    <name evidence="5" type="ordered locus">Desca_2622</name>
</gene>
<dbReference type="PANTHER" id="PTHR34512:SF30">
    <property type="entry name" value="OUTER MEMBRANE PROTEIN ASSEMBLY FACTOR BAMB"/>
    <property type="match status" value="1"/>
</dbReference>
<organism evidence="5 6">
    <name type="scientific">Desulfotomaculum nigrificans (strain DSM 14880 / VKM B-2319 / CO-1-SRB)</name>
    <name type="common">Desulfotomaculum carboxydivorans</name>
    <dbReference type="NCBI Taxonomy" id="868595"/>
    <lineage>
        <taxon>Bacteria</taxon>
        <taxon>Bacillati</taxon>
        <taxon>Bacillota</taxon>
        <taxon>Clostridia</taxon>
        <taxon>Eubacteriales</taxon>
        <taxon>Desulfotomaculaceae</taxon>
        <taxon>Desulfotomaculum</taxon>
    </lineage>
</organism>
<dbReference type="Pfam" id="PF07833">
    <property type="entry name" value="Cu_amine_oxidN1"/>
    <property type="match status" value="1"/>
</dbReference>
<feature type="region of interest" description="Disordered" evidence="1">
    <location>
        <begin position="138"/>
        <end position="164"/>
    </location>
</feature>
<dbReference type="Pfam" id="PF13360">
    <property type="entry name" value="PQQ_2"/>
    <property type="match status" value="1"/>
</dbReference>
<keyword evidence="2" id="KW-0732">Signal</keyword>
<dbReference type="SMART" id="SM00564">
    <property type="entry name" value="PQQ"/>
    <property type="match status" value="4"/>
</dbReference>
<dbReference type="SUPFAM" id="SSF50998">
    <property type="entry name" value="Quinoprotein alcohol dehydrogenase-like"/>
    <property type="match status" value="1"/>
</dbReference>
<protein>
    <submittedName>
        <fullName evidence="5">Copper amine oxidase-like domain-containing protein</fullName>
    </submittedName>
</protein>
<feature type="signal peptide" evidence="2">
    <location>
        <begin position="1"/>
        <end position="24"/>
    </location>
</feature>
<dbReference type="EMBL" id="CP002736">
    <property type="protein sequence ID" value="AEF95440.1"/>
    <property type="molecule type" value="Genomic_DNA"/>
</dbReference>
<dbReference type="InterPro" id="IPR036582">
    <property type="entry name" value="Mao_N_sf"/>
</dbReference>
<feature type="chain" id="PRO_5003338001" evidence="2">
    <location>
        <begin position="25"/>
        <end position="514"/>
    </location>
</feature>
<dbReference type="RefSeq" id="WP_013810851.1">
    <property type="nucleotide sequence ID" value="NC_015565.1"/>
</dbReference>
<dbReference type="InterPro" id="IPR011047">
    <property type="entry name" value="Quinoprotein_ADH-like_sf"/>
</dbReference>
<dbReference type="eggNOG" id="COG0823">
    <property type="taxonomic scope" value="Bacteria"/>
</dbReference>
<reference evidence="5 6" key="1">
    <citation type="submission" date="2011-05" db="EMBL/GenBank/DDBJ databases">
        <title>Complete sequence of Desulfotomaculum carboxydivorans CO-1-SRB.</title>
        <authorList>
            <consortium name="US DOE Joint Genome Institute"/>
            <person name="Lucas S."/>
            <person name="Han J."/>
            <person name="Lapidus A."/>
            <person name="Cheng J.-F."/>
            <person name="Goodwin L."/>
            <person name="Pitluck S."/>
            <person name="Peters L."/>
            <person name="Mikhailova N."/>
            <person name="Lu M."/>
            <person name="Han C."/>
            <person name="Tapia R."/>
            <person name="Land M."/>
            <person name="Hauser L."/>
            <person name="Kyrpides N."/>
            <person name="Ivanova N."/>
            <person name="Pagani I."/>
            <person name="Stams A."/>
            <person name="Plugge C."/>
            <person name="Muyzer G."/>
            <person name="Kuever J."/>
            <person name="Parshina S."/>
            <person name="Ivanova A."/>
            <person name="Nazina T."/>
            <person name="Woyke T."/>
        </authorList>
    </citation>
    <scope>NUCLEOTIDE SEQUENCE [LARGE SCALE GENOMIC DNA]</scope>
    <source>
        <strain evidence="6">DSM 14880 / VKM B-2319 / CO-1-SRB</strain>
    </source>
</reference>
<dbReference type="HOGENOM" id="CLU_529691_0_0_9"/>
<dbReference type="SUPFAM" id="SSF55383">
    <property type="entry name" value="Copper amine oxidase, domain N"/>
    <property type="match status" value="1"/>
</dbReference>
<dbReference type="Gene3D" id="3.30.457.10">
    <property type="entry name" value="Copper amine oxidase-like, N-terminal domain"/>
    <property type="match status" value="1"/>
</dbReference>
<dbReference type="InterPro" id="IPR002372">
    <property type="entry name" value="PQQ_rpt_dom"/>
</dbReference>
<evidence type="ECO:0000313" key="5">
    <source>
        <dbReference type="EMBL" id="AEF95440.1"/>
    </source>
</evidence>
<dbReference type="InterPro" id="IPR018391">
    <property type="entry name" value="PQQ_b-propeller_rpt"/>
</dbReference>
<proteinExistence type="predicted"/>
<evidence type="ECO:0000256" key="2">
    <source>
        <dbReference type="SAM" id="SignalP"/>
    </source>
</evidence>
<dbReference type="Proteomes" id="UP000009226">
    <property type="component" value="Chromosome"/>
</dbReference>